<evidence type="ECO:0000256" key="5">
    <source>
        <dbReference type="ARBA" id="ARBA00023002"/>
    </source>
</evidence>
<dbReference type="Pfam" id="PF00881">
    <property type="entry name" value="Nitroreductase"/>
    <property type="match status" value="2"/>
</dbReference>
<keyword evidence="3" id="KW-0285">Flavoprotein</keyword>
<name>A0ABQ0DAT9_9EUKA</name>
<organism evidence="7 8">
    <name type="scientific">Entamoeba nuttalli</name>
    <dbReference type="NCBI Taxonomy" id="412467"/>
    <lineage>
        <taxon>Eukaryota</taxon>
        <taxon>Amoebozoa</taxon>
        <taxon>Evosea</taxon>
        <taxon>Archamoebae</taxon>
        <taxon>Mastigamoebida</taxon>
        <taxon>Entamoebidae</taxon>
        <taxon>Entamoeba</taxon>
    </lineage>
</organism>
<comment type="similarity">
    <text evidence="2">Belongs to the nitroreductase family.</text>
</comment>
<gene>
    <name evidence="7" type="ORF">ENUP19_0047G0025</name>
</gene>
<dbReference type="SUPFAM" id="SSF55469">
    <property type="entry name" value="FMN-dependent nitroreductase-like"/>
    <property type="match status" value="1"/>
</dbReference>
<dbReference type="PANTHER" id="PTHR43673:SF2">
    <property type="entry name" value="NITROREDUCTASE"/>
    <property type="match status" value="1"/>
</dbReference>
<keyword evidence="8" id="KW-1185">Reference proteome</keyword>
<feature type="domain" description="Nitroreductase" evidence="6">
    <location>
        <begin position="8"/>
        <end position="59"/>
    </location>
</feature>
<sequence>MNMDLFYDRRSVRSYTGEKISEEDIDKIVRAGFYAPTAVNKQETEFIIIREKSLLENITKVHPYSSMLKSCSHAIVVCANLKKAYTPEYWVCDASAATENILLAAHMLGYGAVWLGVYPEKDRMESIKKLLQLPEQVEVLSIVSIGVSKVQPVNRPERFDATRLHNDKW</sequence>
<evidence type="ECO:0000313" key="7">
    <source>
        <dbReference type="EMBL" id="GAB1219966.1"/>
    </source>
</evidence>
<proteinExistence type="inferred from homology"/>
<accession>A0ABQ0DAT9</accession>
<evidence type="ECO:0000256" key="2">
    <source>
        <dbReference type="ARBA" id="ARBA00007118"/>
    </source>
</evidence>
<evidence type="ECO:0000256" key="1">
    <source>
        <dbReference type="ARBA" id="ARBA00001917"/>
    </source>
</evidence>
<evidence type="ECO:0000256" key="4">
    <source>
        <dbReference type="ARBA" id="ARBA00022643"/>
    </source>
</evidence>
<comment type="cofactor">
    <cofactor evidence="1">
        <name>FMN</name>
        <dbReference type="ChEBI" id="CHEBI:58210"/>
    </cofactor>
</comment>
<dbReference type="CDD" id="cd02150">
    <property type="entry name" value="nitroreductase"/>
    <property type="match status" value="1"/>
</dbReference>
<dbReference type="InterPro" id="IPR000415">
    <property type="entry name" value="Nitroreductase-like"/>
</dbReference>
<evidence type="ECO:0000259" key="6">
    <source>
        <dbReference type="Pfam" id="PF00881"/>
    </source>
</evidence>
<dbReference type="PANTHER" id="PTHR43673">
    <property type="entry name" value="NAD(P)H NITROREDUCTASE YDGI-RELATED"/>
    <property type="match status" value="1"/>
</dbReference>
<evidence type="ECO:0000256" key="3">
    <source>
        <dbReference type="ARBA" id="ARBA00022630"/>
    </source>
</evidence>
<dbReference type="Gene3D" id="3.40.109.10">
    <property type="entry name" value="NADH Oxidase"/>
    <property type="match status" value="1"/>
</dbReference>
<dbReference type="InterPro" id="IPR029479">
    <property type="entry name" value="Nitroreductase"/>
</dbReference>
<evidence type="ECO:0000313" key="8">
    <source>
        <dbReference type="Proteomes" id="UP001628156"/>
    </source>
</evidence>
<dbReference type="Proteomes" id="UP001628156">
    <property type="component" value="Unassembled WGS sequence"/>
</dbReference>
<feature type="domain" description="Nitroreductase" evidence="6">
    <location>
        <begin position="87"/>
        <end position="146"/>
    </location>
</feature>
<keyword evidence="4" id="KW-0288">FMN</keyword>
<reference evidence="7 8" key="1">
    <citation type="journal article" date="2019" name="PLoS Negl. Trop. Dis.">
        <title>Whole genome sequencing of Entamoeba nuttalli reveals mammalian host-related molecular signatures and a novel octapeptide-repeat surface protein.</title>
        <authorList>
            <person name="Tanaka M."/>
            <person name="Makiuchi T."/>
            <person name="Komiyama T."/>
            <person name="Shiina T."/>
            <person name="Osaki K."/>
            <person name="Tachibana H."/>
        </authorList>
    </citation>
    <scope>NUCLEOTIDE SEQUENCE [LARGE SCALE GENOMIC DNA]</scope>
    <source>
        <strain evidence="7 8">P19-061405</strain>
    </source>
</reference>
<dbReference type="EMBL" id="BAAFRS010000047">
    <property type="protein sequence ID" value="GAB1219966.1"/>
    <property type="molecule type" value="Genomic_DNA"/>
</dbReference>
<keyword evidence="5" id="KW-0560">Oxidoreductase</keyword>
<protein>
    <recommendedName>
        <fullName evidence="6">Nitroreductase domain-containing protein</fullName>
    </recommendedName>
</protein>
<comment type="caution">
    <text evidence="7">The sequence shown here is derived from an EMBL/GenBank/DDBJ whole genome shotgun (WGS) entry which is preliminary data.</text>
</comment>